<dbReference type="InterPro" id="IPR030678">
    <property type="entry name" value="Peptide/Ni-bd"/>
</dbReference>
<dbReference type="PIRSF" id="PIRSF002741">
    <property type="entry name" value="MppA"/>
    <property type="match status" value="1"/>
</dbReference>
<dbReference type="Proteomes" id="UP001589867">
    <property type="component" value="Unassembled WGS sequence"/>
</dbReference>
<accession>A0ABV6M6E8</accession>
<dbReference type="Gene3D" id="3.40.190.10">
    <property type="entry name" value="Periplasmic binding protein-like II"/>
    <property type="match status" value="1"/>
</dbReference>
<dbReference type="Gene3D" id="3.10.105.10">
    <property type="entry name" value="Dipeptide-binding Protein, Domain 3"/>
    <property type="match status" value="1"/>
</dbReference>
<gene>
    <name evidence="2" type="ORF">ACFFIA_21645</name>
</gene>
<dbReference type="SUPFAM" id="SSF53850">
    <property type="entry name" value="Periplasmic binding protein-like II"/>
    <property type="match status" value="1"/>
</dbReference>
<dbReference type="RefSeq" id="WP_377253431.1">
    <property type="nucleotide sequence ID" value="NZ_JBHLUH010000042.1"/>
</dbReference>
<evidence type="ECO:0000259" key="1">
    <source>
        <dbReference type="Pfam" id="PF00496"/>
    </source>
</evidence>
<dbReference type="Pfam" id="PF00496">
    <property type="entry name" value="SBP_bac_5"/>
    <property type="match status" value="1"/>
</dbReference>
<feature type="domain" description="Solute-binding protein family 5" evidence="1">
    <location>
        <begin position="66"/>
        <end position="424"/>
    </location>
</feature>
<evidence type="ECO:0000313" key="2">
    <source>
        <dbReference type="EMBL" id="MFC0530272.1"/>
    </source>
</evidence>
<comment type="caution">
    <text evidence="2">The sequence shown here is derived from an EMBL/GenBank/DDBJ whole genome shotgun (WGS) entry which is preliminary data.</text>
</comment>
<dbReference type="Gene3D" id="3.90.76.10">
    <property type="entry name" value="Dipeptide-binding Protein, Domain 1"/>
    <property type="match status" value="1"/>
</dbReference>
<dbReference type="InterPro" id="IPR000914">
    <property type="entry name" value="SBP_5_dom"/>
</dbReference>
<dbReference type="EMBL" id="JBHLUH010000042">
    <property type="protein sequence ID" value="MFC0530272.1"/>
    <property type="molecule type" value="Genomic_DNA"/>
</dbReference>
<dbReference type="InterPro" id="IPR039424">
    <property type="entry name" value="SBP_5"/>
</dbReference>
<sequence>MAVALATAGCTTGAESGGSGNTDTLTIAVGADIDTFDPQAQVSASVIQRLQQVVESLTKLDVDGTLTPLLATEWESAPDGMSWEFTLREGVTFSDGTPLNAAAVKFSLDRVNSPDTVKARPDALVVIKSTEVIDDTHVRINLKSKYPALPRALSLPVGGIVSPDGTRKAPNSVQQVVAPVGTGPYVFQENVKGDRLTLTANQNYWGDKPTFATQIWKVVPEATSRLALLKSNGADIILDPPGTDLASLREDDSVELTLVNATNAVQLVMKTQSKQAPQLADPTVRQALSHAINRDQIVKVLAYGAAEPLKSAVVPWTFGACDANNYAYDPAKAKQMLADAGATNLRLRMGAPNGRYLNDYKIGEAVAGDLRAAGVQVDLANPTDFPTYLATVYTPPQDAALDIYIMGLGSVFLDGGHALRNYLKANFPPTGYNGGYYDSPEFDQMVNTLNQEGDETVRAGLICDAQKKLMQDAPAAFLYALQVPVAMSADLTGLIGHPAGMINPSWVKPKS</sequence>
<dbReference type="PANTHER" id="PTHR30290">
    <property type="entry name" value="PERIPLASMIC BINDING COMPONENT OF ABC TRANSPORTER"/>
    <property type="match status" value="1"/>
</dbReference>
<proteinExistence type="predicted"/>
<name>A0ABV6M6E8_9ACTN</name>
<evidence type="ECO:0000313" key="3">
    <source>
        <dbReference type="Proteomes" id="UP001589867"/>
    </source>
</evidence>
<protein>
    <submittedName>
        <fullName evidence="2">ABC transporter substrate-binding protein</fullName>
    </submittedName>
</protein>
<keyword evidence="3" id="KW-1185">Reference proteome</keyword>
<organism evidence="2 3">
    <name type="scientific">Phytohabitans kaempferiae</name>
    <dbReference type="NCBI Taxonomy" id="1620943"/>
    <lineage>
        <taxon>Bacteria</taxon>
        <taxon>Bacillati</taxon>
        <taxon>Actinomycetota</taxon>
        <taxon>Actinomycetes</taxon>
        <taxon>Micromonosporales</taxon>
        <taxon>Micromonosporaceae</taxon>
    </lineage>
</organism>
<reference evidence="2 3" key="1">
    <citation type="submission" date="2024-09" db="EMBL/GenBank/DDBJ databases">
        <authorList>
            <person name="Sun Q."/>
            <person name="Mori K."/>
        </authorList>
    </citation>
    <scope>NUCLEOTIDE SEQUENCE [LARGE SCALE GENOMIC DNA]</scope>
    <source>
        <strain evidence="2 3">TBRC 3947</strain>
    </source>
</reference>